<evidence type="ECO:0000313" key="2">
    <source>
        <dbReference type="Proteomes" id="UP000198988"/>
    </source>
</evidence>
<protein>
    <submittedName>
        <fullName evidence="1">Uncharacterized protein</fullName>
    </submittedName>
</protein>
<accession>A0A1H6LE22</accession>
<evidence type="ECO:0000313" key="1">
    <source>
        <dbReference type="EMBL" id="SEH84399.1"/>
    </source>
</evidence>
<name>A0A1H6LE22_9GAMM</name>
<dbReference type="Proteomes" id="UP000198988">
    <property type="component" value="Unassembled WGS sequence"/>
</dbReference>
<reference evidence="2" key="1">
    <citation type="submission" date="2016-06" db="EMBL/GenBank/DDBJ databases">
        <authorList>
            <person name="Petersen J."/>
            <person name="Sayavedra L."/>
        </authorList>
    </citation>
    <scope>NUCLEOTIDE SEQUENCE [LARGE SCALE GENOMIC DNA]</scope>
    <source>
        <strain evidence="2">BazSymA</strain>
    </source>
</reference>
<sequence length="56" mass="6712">MWVNAFLKFLVFYYSGFCKQKTKNFKKVFTLNLQKKFTVPTHLDKINTPLHYPALL</sequence>
<dbReference type="AlphaFoldDB" id="A0A1H6LE22"/>
<organism evidence="1 2">
    <name type="scientific">Bathymodiolus azoricus thioautotrophic gill symbiont</name>
    <dbReference type="NCBI Taxonomy" id="235205"/>
    <lineage>
        <taxon>Bacteria</taxon>
        <taxon>Pseudomonadati</taxon>
        <taxon>Pseudomonadota</taxon>
        <taxon>Gammaproteobacteria</taxon>
        <taxon>sulfur-oxidizing symbionts</taxon>
    </lineage>
</organism>
<gene>
    <name evidence="1" type="ORF">BAZSYMA_ACONTIG00016_10</name>
</gene>
<dbReference type="EMBL" id="CDSC02000258">
    <property type="protein sequence ID" value="SEH84399.1"/>
    <property type="molecule type" value="Genomic_DNA"/>
</dbReference>
<proteinExistence type="predicted"/>